<dbReference type="Proteomes" id="UP000288024">
    <property type="component" value="Unassembled WGS sequence"/>
</dbReference>
<dbReference type="AlphaFoldDB" id="A0A437KE41"/>
<reference evidence="3 4" key="1">
    <citation type="submission" date="2019-01" db="EMBL/GenBank/DDBJ databases">
        <title>Bacillus sp. M5HDSG1-1, whole genome shotgun sequence.</title>
        <authorList>
            <person name="Tuo L."/>
        </authorList>
    </citation>
    <scope>NUCLEOTIDE SEQUENCE [LARGE SCALE GENOMIC DNA]</scope>
    <source>
        <strain evidence="3 4">M5HDSG1-1</strain>
    </source>
</reference>
<dbReference type="PANTHER" id="PTHR21666:SF290">
    <property type="entry name" value="PEPTIDASE M23 DOMAIN PROTEIN"/>
    <property type="match status" value="1"/>
</dbReference>
<dbReference type="InterPro" id="IPR050570">
    <property type="entry name" value="Cell_wall_metabolism_enzyme"/>
</dbReference>
<dbReference type="SUPFAM" id="SSF51261">
    <property type="entry name" value="Duplicated hybrid motif"/>
    <property type="match status" value="1"/>
</dbReference>
<name>A0A437KE41_9BACI</name>
<proteinExistence type="predicted"/>
<feature type="domain" description="M23ase beta-sheet core" evidence="2">
    <location>
        <begin position="60"/>
        <end position="152"/>
    </location>
</feature>
<keyword evidence="4" id="KW-1185">Reference proteome</keyword>
<sequence>MGDFIRRLLIAAIMLLFVSLLFLGGKASEAQSPSLSERTKGWTWPSEGMISDTFNTRNGDHKGIDIAGDLGASVYAVDKGLVVKSYYSQSYGNVIFIKHENGLETVYAHLNERLVVEKQKVEMGDIIGKMGNTGRSSGVHLHFEIHEKEWTVTKENAINPILALGDAEVGQTVEAAAKPARQEAAEAKRKQVEKDMTTKAENEKKSEAEEKEKATKIEKAKPETLEITVEEPVDYDPELGQVPYKKAIYYIKENEISKILGELPALQAPKSISIQQFNEEQQGKVRNIGAPFTTYYE</sequence>
<dbReference type="InterPro" id="IPR016047">
    <property type="entry name" value="M23ase_b-sheet_dom"/>
</dbReference>
<dbReference type="CDD" id="cd12797">
    <property type="entry name" value="M23_peptidase"/>
    <property type="match status" value="1"/>
</dbReference>
<feature type="region of interest" description="Disordered" evidence="1">
    <location>
        <begin position="180"/>
        <end position="217"/>
    </location>
</feature>
<dbReference type="PANTHER" id="PTHR21666">
    <property type="entry name" value="PEPTIDASE-RELATED"/>
    <property type="match status" value="1"/>
</dbReference>
<comment type="caution">
    <text evidence="3">The sequence shown here is derived from an EMBL/GenBank/DDBJ whole genome shotgun (WGS) entry which is preliminary data.</text>
</comment>
<evidence type="ECO:0000313" key="3">
    <source>
        <dbReference type="EMBL" id="RVT65364.1"/>
    </source>
</evidence>
<evidence type="ECO:0000256" key="1">
    <source>
        <dbReference type="SAM" id="MobiDB-lite"/>
    </source>
</evidence>
<dbReference type="EMBL" id="RZTZ01000002">
    <property type="protein sequence ID" value="RVT65364.1"/>
    <property type="molecule type" value="Genomic_DNA"/>
</dbReference>
<organism evidence="3 4">
    <name type="scientific">Niallia taxi</name>
    <dbReference type="NCBI Taxonomy" id="2499688"/>
    <lineage>
        <taxon>Bacteria</taxon>
        <taxon>Bacillati</taxon>
        <taxon>Bacillota</taxon>
        <taxon>Bacilli</taxon>
        <taxon>Bacillales</taxon>
        <taxon>Bacillaceae</taxon>
        <taxon>Niallia</taxon>
    </lineage>
</organism>
<gene>
    <name evidence="3" type="ORF">EM808_07635</name>
</gene>
<dbReference type="Pfam" id="PF01551">
    <property type="entry name" value="Peptidase_M23"/>
    <property type="match status" value="1"/>
</dbReference>
<dbReference type="InterPro" id="IPR011055">
    <property type="entry name" value="Dup_hybrid_motif"/>
</dbReference>
<dbReference type="Gene3D" id="2.70.70.10">
    <property type="entry name" value="Glucose Permease (Domain IIA)"/>
    <property type="match status" value="1"/>
</dbReference>
<dbReference type="GO" id="GO:0004222">
    <property type="term" value="F:metalloendopeptidase activity"/>
    <property type="evidence" value="ECO:0007669"/>
    <property type="project" value="TreeGrafter"/>
</dbReference>
<accession>A0A437KE41</accession>
<dbReference type="RefSeq" id="WP_127737583.1">
    <property type="nucleotide sequence ID" value="NZ_RZTZ01000002.1"/>
</dbReference>
<evidence type="ECO:0000259" key="2">
    <source>
        <dbReference type="Pfam" id="PF01551"/>
    </source>
</evidence>
<evidence type="ECO:0000313" key="4">
    <source>
        <dbReference type="Proteomes" id="UP000288024"/>
    </source>
</evidence>
<protein>
    <submittedName>
        <fullName evidence="3">M23 family metallopeptidase</fullName>
    </submittedName>
</protein>